<dbReference type="Proteomes" id="UP000245771">
    <property type="component" value="Unassembled WGS sequence"/>
</dbReference>
<dbReference type="PANTHER" id="PTHR28027">
    <property type="entry name" value="TRANSCRIPTIONAL REGULATOR MIT1"/>
    <property type="match status" value="1"/>
</dbReference>
<protein>
    <recommendedName>
        <fullName evidence="4">cAMP-independent regulatory protein pac2</fullName>
    </recommendedName>
</protein>
<feature type="compositionally biased region" description="Acidic residues" evidence="1">
    <location>
        <begin position="412"/>
        <end position="423"/>
    </location>
</feature>
<dbReference type="GeneID" id="37020269"/>
<feature type="compositionally biased region" description="Low complexity" evidence="1">
    <location>
        <begin position="506"/>
        <end position="528"/>
    </location>
</feature>
<dbReference type="InParanoid" id="A0A316VMB6"/>
<dbReference type="OrthoDB" id="5572844at2759"/>
<dbReference type="EMBL" id="KZ819602">
    <property type="protein sequence ID" value="PWN38434.1"/>
    <property type="molecule type" value="Genomic_DNA"/>
</dbReference>
<feature type="region of interest" description="Disordered" evidence="1">
    <location>
        <begin position="603"/>
        <end position="636"/>
    </location>
</feature>
<organism evidence="2 3">
    <name type="scientific">Meira miltonrushii</name>
    <dbReference type="NCBI Taxonomy" id="1280837"/>
    <lineage>
        <taxon>Eukaryota</taxon>
        <taxon>Fungi</taxon>
        <taxon>Dikarya</taxon>
        <taxon>Basidiomycota</taxon>
        <taxon>Ustilaginomycotina</taxon>
        <taxon>Exobasidiomycetes</taxon>
        <taxon>Exobasidiales</taxon>
        <taxon>Brachybasidiaceae</taxon>
        <taxon>Meira</taxon>
    </lineage>
</organism>
<feature type="region of interest" description="Disordered" evidence="1">
    <location>
        <begin position="234"/>
        <end position="256"/>
    </location>
</feature>
<sequence>MMYQRDYDDREVVSARSTLPPPPPPLHHMHSSHQNHRIMNSPPSAFEVRGARAPPLPYHHPDRSPSMNAPSGYGMPPNPHHAGYNYHSPPTEYERYDEVPRSNYYHREYMNEHAPRPYTYGEPPMREMGGYPGNDHGVMIAKQEGMHNMMNGYPPASHPALEHRRSIGMLNNPPPHMMPSNAYNPHSLRNDGHYLADPNMIHMGSPGDQRPTYIGYIKSAHDAILLLSACDLPSDASSPKSPQNTPLQSKTIPPPRRVTRRLLDAERADMVSSGCVFAWDEKEAGMKRWTDGRVWSASRVSGCFLTYRELEARKKSNNATHDGPTSNQYKPEGLIKQSFSITTASGRKLHVISYFTKRDVREGRLRRVSEDPRFVGEGGGEWGLKVNDEEYSFHDGINRAGHGLPDGQGDADILDEDDEDDVLDSPISRPATTLPSSVAASHQPQFVEPAPVREEIERQAPSEPVPLQNPRKRSLPEDSDIDPAISTASALLERAPIRPKLQRLRSSSYSGTPSGSKSNSYQSGYSSSVATTVPSSDPLDGNVKTLQPLATSQYSSIVGRSSAIRALVSPTLPRESAIRGSANEMQPSDSQDSANAVGALLSLAGGSSKPSGPSPLGGEKTKGEASPTVTNGTISGLGLNVKGLPERHESDRNALNMFSVRL</sequence>
<dbReference type="Pfam" id="PF09729">
    <property type="entry name" value="Gti1_Pac2"/>
    <property type="match status" value="1"/>
</dbReference>
<evidence type="ECO:0000313" key="3">
    <source>
        <dbReference type="Proteomes" id="UP000245771"/>
    </source>
</evidence>
<feature type="compositionally biased region" description="Polar residues" evidence="1">
    <location>
        <begin position="235"/>
        <end position="251"/>
    </location>
</feature>
<feature type="compositionally biased region" description="Polar residues" evidence="1">
    <location>
        <begin position="430"/>
        <end position="444"/>
    </location>
</feature>
<evidence type="ECO:0000313" key="2">
    <source>
        <dbReference type="EMBL" id="PWN38434.1"/>
    </source>
</evidence>
<feature type="region of interest" description="Disordered" evidence="1">
    <location>
        <begin position="1"/>
        <end position="35"/>
    </location>
</feature>
<feature type="region of interest" description="Disordered" evidence="1">
    <location>
        <begin position="457"/>
        <end position="540"/>
    </location>
</feature>
<evidence type="ECO:0000256" key="1">
    <source>
        <dbReference type="SAM" id="MobiDB-lite"/>
    </source>
</evidence>
<proteinExistence type="predicted"/>
<dbReference type="PANTHER" id="PTHR28027:SF1">
    <property type="entry name" value="CAMP INDEPENDENT REGULATORY PROTEIN (AFU_ORTHOLOGUE AFUA_3G09640)"/>
    <property type="match status" value="1"/>
</dbReference>
<dbReference type="RefSeq" id="XP_025358736.1">
    <property type="nucleotide sequence ID" value="XM_025498488.1"/>
</dbReference>
<feature type="compositionally biased region" description="Basic and acidic residues" evidence="1">
    <location>
        <begin position="1"/>
        <end position="13"/>
    </location>
</feature>
<accession>A0A316VMB6</accession>
<reference evidence="2 3" key="1">
    <citation type="journal article" date="2018" name="Mol. Biol. Evol.">
        <title>Broad Genomic Sampling Reveals a Smut Pathogenic Ancestry of the Fungal Clade Ustilaginomycotina.</title>
        <authorList>
            <person name="Kijpornyongpan T."/>
            <person name="Mondo S.J."/>
            <person name="Barry K."/>
            <person name="Sandor L."/>
            <person name="Lee J."/>
            <person name="Lipzen A."/>
            <person name="Pangilinan J."/>
            <person name="LaButti K."/>
            <person name="Hainaut M."/>
            <person name="Henrissat B."/>
            <person name="Grigoriev I.V."/>
            <person name="Spatafora J.W."/>
            <person name="Aime M.C."/>
        </authorList>
    </citation>
    <scope>NUCLEOTIDE SEQUENCE [LARGE SCALE GENOMIC DNA]</scope>
    <source>
        <strain evidence="2 3">MCA 3882</strain>
    </source>
</reference>
<name>A0A316VMB6_9BASI</name>
<gene>
    <name evidence="2" type="ORF">FA14DRAFT_160005</name>
</gene>
<keyword evidence="3" id="KW-1185">Reference proteome</keyword>
<evidence type="ECO:0008006" key="4">
    <source>
        <dbReference type="Google" id="ProtNLM"/>
    </source>
</evidence>
<feature type="compositionally biased region" description="Low complexity" evidence="1">
    <location>
        <begin position="603"/>
        <end position="618"/>
    </location>
</feature>
<feature type="region of interest" description="Disordered" evidence="1">
    <location>
        <begin position="397"/>
        <end position="445"/>
    </location>
</feature>
<dbReference type="InterPro" id="IPR018608">
    <property type="entry name" value="Gti1/Pac2"/>
</dbReference>
<dbReference type="GO" id="GO:0003677">
    <property type="term" value="F:DNA binding"/>
    <property type="evidence" value="ECO:0007669"/>
    <property type="project" value="TreeGrafter"/>
</dbReference>
<dbReference type="AlphaFoldDB" id="A0A316VMB6"/>
<feature type="region of interest" description="Disordered" evidence="1">
    <location>
        <begin position="56"/>
        <end position="88"/>
    </location>
</feature>